<accession>A0A160VGT8</accession>
<protein>
    <submittedName>
        <fullName evidence="1">Uncharacterized protein</fullName>
    </submittedName>
</protein>
<dbReference type="Pfam" id="PF04350">
    <property type="entry name" value="PilO"/>
    <property type="match status" value="1"/>
</dbReference>
<dbReference type="GO" id="GO:0043683">
    <property type="term" value="P:type IV pilus assembly"/>
    <property type="evidence" value="ECO:0007669"/>
    <property type="project" value="InterPro"/>
</dbReference>
<name>A0A160VGT8_9ZZZZ</name>
<sequence length="191" mass="21629">MMAKRNGVFALLVTFLTVGFWANQTWMIADKPEGLLDLEDELVELNEQLISAQILASRVGQVYTLFERNLALSKQDSLADDASLPFLKSLMEMMNGHGITLLSIKPKPRIEKTNYIAAPYVVIMKCSYDELGKFMSELEKSPRLVTIDEFHLKNGIERIKSNASEMDLREQVIEIHLSTLTMIKSMTKVST</sequence>
<evidence type="ECO:0000313" key="1">
    <source>
        <dbReference type="EMBL" id="CUV09980.1"/>
    </source>
</evidence>
<dbReference type="Gene3D" id="3.30.70.60">
    <property type="match status" value="1"/>
</dbReference>
<dbReference type="EMBL" id="FAXC01000336">
    <property type="protein sequence ID" value="CUV09980.1"/>
    <property type="molecule type" value="Genomic_DNA"/>
</dbReference>
<dbReference type="GO" id="GO:0043107">
    <property type="term" value="P:type IV pilus-dependent motility"/>
    <property type="evidence" value="ECO:0007669"/>
    <property type="project" value="InterPro"/>
</dbReference>
<dbReference type="InterPro" id="IPR007445">
    <property type="entry name" value="PilO"/>
</dbReference>
<gene>
    <name evidence="1" type="ORF">MGWOODY_Mmi1022</name>
</gene>
<dbReference type="InterPro" id="IPR014717">
    <property type="entry name" value="Transl_elong_EF1B/ribsomal_bS6"/>
</dbReference>
<organism evidence="1">
    <name type="scientific">hydrothermal vent metagenome</name>
    <dbReference type="NCBI Taxonomy" id="652676"/>
    <lineage>
        <taxon>unclassified sequences</taxon>
        <taxon>metagenomes</taxon>
        <taxon>ecological metagenomes</taxon>
    </lineage>
</organism>
<proteinExistence type="predicted"/>
<dbReference type="AlphaFoldDB" id="A0A160VGT8"/>
<reference evidence="1" key="1">
    <citation type="submission" date="2015-10" db="EMBL/GenBank/DDBJ databases">
        <authorList>
            <person name="Gilbert D.G."/>
        </authorList>
    </citation>
    <scope>NUCLEOTIDE SEQUENCE</scope>
</reference>